<keyword evidence="2" id="KW-1185">Reference proteome</keyword>
<dbReference type="OrthoDB" id="8947436at2759"/>
<name>A0A401SC94_CHIPU</name>
<accession>A0A401SC94</accession>
<dbReference type="EMBL" id="BEZZ01000188">
    <property type="protein sequence ID" value="GCC28029.1"/>
    <property type="molecule type" value="Genomic_DNA"/>
</dbReference>
<protein>
    <submittedName>
        <fullName evidence="1">Uncharacterized protein</fullName>
    </submittedName>
</protein>
<evidence type="ECO:0000313" key="2">
    <source>
        <dbReference type="Proteomes" id="UP000287033"/>
    </source>
</evidence>
<reference evidence="1 2" key="1">
    <citation type="journal article" date="2018" name="Nat. Ecol. Evol.">
        <title>Shark genomes provide insights into elasmobranch evolution and the origin of vertebrates.</title>
        <authorList>
            <person name="Hara Y"/>
            <person name="Yamaguchi K"/>
            <person name="Onimaru K"/>
            <person name="Kadota M"/>
            <person name="Koyanagi M"/>
            <person name="Keeley SD"/>
            <person name="Tatsumi K"/>
            <person name="Tanaka K"/>
            <person name="Motone F"/>
            <person name="Kageyama Y"/>
            <person name="Nozu R"/>
            <person name="Adachi N"/>
            <person name="Nishimura O"/>
            <person name="Nakagawa R"/>
            <person name="Tanegashima C"/>
            <person name="Kiyatake I"/>
            <person name="Matsumoto R"/>
            <person name="Murakumo K"/>
            <person name="Nishida K"/>
            <person name="Terakita A"/>
            <person name="Kuratani S"/>
            <person name="Sato K"/>
            <person name="Hyodo S Kuraku.S."/>
        </authorList>
    </citation>
    <scope>NUCLEOTIDE SEQUENCE [LARGE SCALE GENOMIC DNA]</scope>
</reference>
<dbReference type="AlphaFoldDB" id="A0A401SC94"/>
<organism evidence="1 2">
    <name type="scientific">Chiloscyllium punctatum</name>
    <name type="common">Brownbanded bambooshark</name>
    <name type="synonym">Hemiscyllium punctatum</name>
    <dbReference type="NCBI Taxonomy" id="137246"/>
    <lineage>
        <taxon>Eukaryota</taxon>
        <taxon>Metazoa</taxon>
        <taxon>Chordata</taxon>
        <taxon>Craniata</taxon>
        <taxon>Vertebrata</taxon>
        <taxon>Chondrichthyes</taxon>
        <taxon>Elasmobranchii</taxon>
        <taxon>Galeomorphii</taxon>
        <taxon>Galeoidea</taxon>
        <taxon>Orectolobiformes</taxon>
        <taxon>Hemiscylliidae</taxon>
        <taxon>Chiloscyllium</taxon>
    </lineage>
</organism>
<evidence type="ECO:0000313" key="1">
    <source>
        <dbReference type="EMBL" id="GCC28029.1"/>
    </source>
</evidence>
<sequence length="151" mass="16409">MLTTGVWESRDGSYIKIRAGNPNEVKITPQLNMPVTVEEGDQYGNEQLDALLAALWSQHDTDLGRVKPASPMEIRLKPGAGTAVKVLANEVILSLRHYTATCGHFSYTESACSLDGTPSLDYYDVTTTTVQGICPRGDVDDTSEEHAGPRL</sequence>
<proteinExistence type="predicted"/>
<gene>
    <name evidence="1" type="ORF">chiPu_0006455</name>
</gene>
<comment type="caution">
    <text evidence="1">The sequence shown here is derived from an EMBL/GenBank/DDBJ whole genome shotgun (WGS) entry which is preliminary data.</text>
</comment>
<dbReference type="Proteomes" id="UP000287033">
    <property type="component" value="Unassembled WGS sequence"/>
</dbReference>